<dbReference type="InterPro" id="IPR001650">
    <property type="entry name" value="Helicase_C-like"/>
</dbReference>
<dbReference type="InterPro" id="IPR027417">
    <property type="entry name" value="P-loop_NTPase"/>
</dbReference>
<dbReference type="CDD" id="cd18793">
    <property type="entry name" value="SF2_C_SNF"/>
    <property type="match status" value="1"/>
</dbReference>
<dbReference type="SMART" id="SM00490">
    <property type="entry name" value="HELICc"/>
    <property type="match status" value="1"/>
</dbReference>
<dbReference type="EMBL" id="BRPK01000016">
    <property type="protein sequence ID" value="GLB44277.1"/>
    <property type="molecule type" value="Genomic_DNA"/>
</dbReference>
<dbReference type="InterPro" id="IPR038718">
    <property type="entry name" value="SNF2-like_sf"/>
</dbReference>
<evidence type="ECO:0000256" key="2">
    <source>
        <dbReference type="ARBA" id="ARBA00022741"/>
    </source>
</evidence>
<dbReference type="GO" id="GO:0008270">
    <property type="term" value="F:zinc ion binding"/>
    <property type="evidence" value="ECO:0007669"/>
    <property type="project" value="UniProtKB-KW"/>
</dbReference>
<dbReference type="InterPro" id="IPR013083">
    <property type="entry name" value="Znf_RING/FYVE/PHD"/>
</dbReference>
<protein>
    <submittedName>
        <fullName evidence="10">SNF2 family N-terminal domain</fullName>
    </submittedName>
</protein>
<keyword evidence="4" id="KW-0378">Hydrolase</keyword>
<dbReference type="Gene3D" id="3.40.50.10810">
    <property type="entry name" value="Tandem AAA-ATPase domain"/>
    <property type="match status" value="1"/>
</dbReference>
<proteinExistence type="predicted"/>
<name>A0A9P3UTK2_LYOSH</name>
<dbReference type="PANTHER" id="PTHR10799">
    <property type="entry name" value="SNF2/RAD54 HELICASE FAMILY"/>
    <property type="match status" value="1"/>
</dbReference>
<evidence type="ECO:0000313" key="11">
    <source>
        <dbReference type="Proteomes" id="UP001063166"/>
    </source>
</evidence>
<dbReference type="Gene3D" id="3.40.50.300">
    <property type="entry name" value="P-loop containing nucleotide triphosphate hydrolases"/>
    <property type="match status" value="1"/>
</dbReference>
<keyword evidence="3" id="KW-0863">Zinc-finger</keyword>
<dbReference type="Pfam" id="PF00271">
    <property type="entry name" value="Helicase_C"/>
    <property type="match status" value="1"/>
</dbReference>
<evidence type="ECO:0000259" key="9">
    <source>
        <dbReference type="PROSITE" id="PS51194"/>
    </source>
</evidence>
<dbReference type="InterPro" id="IPR011011">
    <property type="entry name" value="Znf_FYVE_PHD"/>
</dbReference>
<evidence type="ECO:0000256" key="3">
    <source>
        <dbReference type="ARBA" id="ARBA00022771"/>
    </source>
</evidence>
<dbReference type="InterPro" id="IPR049730">
    <property type="entry name" value="SNF2/RAD54-like_C"/>
</dbReference>
<dbReference type="PROSITE" id="PS51192">
    <property type="entry name" value="HELICASE_ATP_BIND_1"/>
    <property type="match status" value="1"/>
</dbReference>
<dbReference type="Gene3D" id="3.30.40.10">
    <property type="entry name" value="Zinc/RING finger domain, C3HC4 (zinc finger)"/>
    <property type="match status" value="1"/>
</dbReference>
<dbReference type="PROSITE" id="PS51194">
    <property type="entry name" value="HELICASE_CTER"/>
    <property type="match status" value="1"/>
</dbReference>
<feature type="domain" description="Helicase C-terminal" evidence="9">
    <location>
        <begin position="508"/>
        <end position="672"/>
    </location>
</feature>
<reference evidence="10" key="1">
    <citation type="submission" date="2022-07" db="EMBL/GenBank/DDBJ databases">
        <title>The genome of Lyophyllum shimeji provides insight into the initial evolution of ectomycorrhizal fungal genome.</title>
        <authorList>
            <person name="Kobayashi Y."/>
            <person name="Shibata T."/>
            <person name="Hirakawa H."/>
            <person name="Shigenobu S."/>
            <person name="Nishiyama T."/>
            <person name="Yamada A."/>
            <person name="Hasebe M."/>
            <person name="Kawaguchi M."/>
        </authorList>
    </citation>
    <scope>NUCLEOTIDE SEQUENCE</scope>
    <source>
        <strain evidence="10">AT787</strain>
    </source>
</reference>
<dbReference type="InterPro" id="IPR000330">
    <property type="entry name" value="SNF2_N"/>
</dbReference>
<keyword evidence="6" id="KW-0067">ATP-binding</keyword>
<feature type="domain" description="Helicase ATP-binding" evidence="8">
    <location>
        <begin position="175"/>
        <end position="341"/>
    </location>
</feature>
<gene>
    <name evidence="10" type="ORF">LshimejAT787_1602070</name>
</gene>
<comment type="caution">
    <text evidence="10">The sequence shown here is derived from an EMBL/GenBank/DDBJ whole genome shotgun (WGS) entry which is preliminary data.</text>
</comment>
<feature type="compositionally biased region" description="Low complexity" evidence="7">
    <location>
        <begin position="47"/>
        <end position="59"/>
    </location>
</feature>
<dbReference type="SMART" id="SM00487">
    <property type="entry name" value="DEXDc"/>
    <property type="match status" value="1"/>
</dbReference>
<evidence type="ECO:0000256" key="6">
    <source>
        <dbReference type="ARBA" id="ARBA00022840"/>
    </source>
</evidence>
<dbReference type="Proteomes" id="UP001063166">
    <property type="component" value="Unassembled WGS sequence"/>
</dbReference>
<dbReference type="GO" id="GO:0016787">
    <property type="term" value="F:hydrolase activity"/>
    <property type="evidence" value="ECO:0007669"/>
    <property type="project" value="UniProtKB-KW"/>
</dbReference>
<evidence type="ECO:0000256" key="1">
    <source>
        <dbReference type="ARBA" id="ARBA00022723"/>
    </source>
</evidence>
<dbReference type="SUPFAM" id="SSF52540">
    <property type="entry name" value="P-loop containing nucleoside triphosphate hydrolases"/>
    <property type="match status" value="2"/>
</dbReference>
<dbReference type="GO" id="GO:0005524">
    <property type="term" value="F:ATP binding"/>
    <property type="evidence" value="ECO:0007669"/>
    <property type="project" value="InterPro"/>
</dbReference>
<dbReference type="Pfam" id="PF00176">
    <property type="entry name" value="SNF2-rel_dom"/>
    <property type="match status" value="1"/>
</dbReference>
<dbReference type="CDD" id="cd17919">
    <property type="entry name" value="DEXHc_Snf"/>
    <property type="match status" value="1"/>
</dbReference>
<keyword evidence="5" id="KW-0862">Zinc</keyword>
<evidence type="ECO:0000313" key="10">
    <source>
        <dbReference type="EMBL" id="GLB44277.1"/>
    </source>
</evidence>
<evidence type="ECO:0000256" key="4">
    <source>
        <dbReference type="ARBA" id="ARBA00022801"/>
    </source>
</evidence>
<accession>A0A9P3UTK2</accession>
<sequence length="965" mass="108642">MSDDTQLDELDVLSATNPEAFYASKVIVKPPGPTQSGPRRSLRPRRSLPTAEAQAQARAQPRKRTLSTSALENGARKSAAKKIKLDEKKAQTGVQNKKREARDEARKKWLYCHRDVLEPLLPPTSVFFEQLQKELQRGCKGPVSFQPTHMLDDQPKLVKGGEMKDYQLEGLSFLVAMYKNGMNCILGDEMGLGKTLQTLSLFAYIKENIPGPHDPHLVICPLSVLSSWEAEAARWIPSMRVIRFHGPANERDRLKHSLRGGRDFDIMLTTYETYVAEDQWFKSFRWTYSVLDEGHKIKNSNTMLAQKVRGLGSLYRLLLTGTPVQNNLVELWGLLHWLLPNVFTLASQSLFKDSFDLSHGAYAIPFLNAAKKLVSKVMLRRTKATVAGDDVPPREELTVFIPLTEAQRFWTYRLLTKMDTPDLKKVFDEGASVKREDPAADQGRREVLSQLENQTATVRSEGTQWKKLMNLLLQLRKVCDHPYLLPNAEPEPYAIGEHVVSTSSKMMAIDKILADILPKGERVLIFSQWTGMLDLLEDFMALRSIPYARLDGASTRPRRALDIRLFQQEVSPYKVFLISTKAGGLGINLTKATTVIMCDSDWNPQNDLQAIARAHRIGQKKVVKVFRLICQGSVEDQMLDRIRRKLFLSVKIMGSDNSSSGDNTSLGSREVLDILRKGSSAVSDSDSRMNFARFLDASMQDIVEYSKSLESKRDAKIRKDLKADGAGGADDEQLVLDAEEEERRLLSGVAQVQSRLFEGKVVHKAHSNAEIAEEWRNLAKRAHVDRTVTVGGMTFIASSIPETFAPAPVKPVKQSGKKFQSEDWCIHCLDGGELFLCAFCPRVFHQKCSGLTKAELRRVSVTCSQHNCARCYRNTSDAGGMLFRCRTCPQAFCEDCLPPGELDVVGETLPEFLLLDYGPTSGAYYIRCHDCMADFAENPNAPHWVEWERDFSRAERKLKELDHGP</sequence>
<dbReference type="OrthoDB" id="448448at2759"/>
<keyword evidence="1" id="KW-0479">Metal-binding</keyword>
<keyword evidence="2" id="KW-0547">Nucleotide-binding</keyword>
<dbReference type="SMART" id="SM00249">
    <property type="entry name" value="PHD"/>
    <property type="match status" value="1"/>
</dbReference>
<evidence type="ECO:0000256" key="5">
    <source>
        <dbReference type="ARBA" id="ARBA00022833"/>
    </source>
</evidence>
<keyword evidence="11" id="KW-1185">Reference proteome</keyword>
<feature type="region of interest" description="Disordered" evidence="7">
    <location>
        <begin position="24"/>
        <end position="100"/>
    </location>
</feature>
<dbReference type="InterPro" id="IPR014001">
    <property type="entry name" value="Helicase_ATP-bd"/>
</dbReference>
<dbReference type="AlphaFoldDB" id="A0A9P3UTK2"/>
<evidence type="ECO:0000256" key="7">
    <source>
        <dbReference type="SAM" id="MobiDB-lite"/>
    </source>
</evidence>
<evidence type="ECO:0000259" key="8">
    <source>
        <dbReference type="PROSITE" id="PS51192"/>
    </source>
</evidence>
<organism evidence="10 11">
    <name type="scientific">Lyophyllum shimeji</name>
    <name type="common">Hon-shimeji</name>
    <name type="synonym">Tricholoma shimeji</name>
    <dbReference type="NCBI Taxonomy" id="47721"/>
    <lineage>
        <taxon>Eukaryota</taxon>
        <taxon>Fungi</taxon>
        <taxon>Dikarya</taxon>
        <taxon>Basidiomycota</taxon>
        <taxon>Agaricomycotina</taxon>
        <taxon>Agaricomycetes</taxon>
        <taxon>Agaricomycetidae</taxon>
        <taxon>Agaricales</taxon>
        <taxon>Tricholomatineae</taxon>
        <taxon>Lyophyllaceae</taxon>
        <taxon>Lyophyllum</taxon>
    </lineage>
</organism>
<dbReference type="SUPFAM" id="SSF57903">
    <property type="entry name" value="FYVE/PHD zinc finger"/>
    <property type="match status" value="1"/>
</dbReference>
<dbReference type="InterPro" id="IPR001965">
    <property type="entry name" value="Znf_PHD"/>
</dbReference>